<reference evidence="8" key="1">
    <citation type="submission" date="2021-06" db="EMBL/GenBank/DDBJ databases">
        <title>Candida auris outbreak in lebanese hospital.</title>
        <authorList>
            <person name="Finianos M."/>
        </authorList>
    </citation>
    <scope>NUCLEOTIDE SEQUENCE</scope>
    <source>
        <strain evidence="8">CA7LBN</strain>
    </source>
</reference>
<feature type="domain" description="Major facilitator superfamily (MFS) profile" evidence="7">
    <location>
        <begin position="167"/>
        <end position="601"/>
    </location>
</feature>
<evidence type="ECO:0000313" key="8">
    <source>
        <dbReference type="EMBL" id="QWW23204.1"/>
    </source>
</evidence>
<proteinExistence type="predicted"/>
<keyword evidence="4 6" id="KW-0472">Membrane</keyword>
<accession>A0A8F3AFX7</accession>
<evidence type="ECO:0000256" key="5">
    <source>
        <dbReference type="SAM" id="MobiDB-lite"/>
    </source>
</evidence>
<feature type="transmembrane region" description="Helical" evidence="6">
    <location>
        <begin position="235"/>
        <end position="256"/>
    </location>
</feature>
<evidence type="ECO:0000259" key="7">
    <source>
        <dbReference type="PROSITE" id="PS50850"/>
    </source>
</evidence>
<gene>
    <name evidence="8" type="ORF">CA7LBN_002005</name>
</gene>
<feature type="compositionally biased region" description="Polar residues" evidence="5">
    <location>
        <begin position="43"/>
        <end position="53"/>
    </location>
</feature>
<feature type="transmembrane region" description="Helical" evidence="6">
    <location>
        <begin position="574"/>
        <end position="595"/>
    </location>
</feature>
<dbReference type="SUPFAM" id="SSF103473">
    <property type="entry name" value="MFS general substrate transporter"/>
    <property type="match status" value="1"/>
</dbReference>
<feature type="region of interest" description="Disordered" evidence="5">
    <location>
        <begin position="100"/>
        <end position="125"/>
    </location>
</feature>
<protein>
    <recommendedName>
        <fullName evidence="7">Major facilitator superfamily (MFS) profile domain-containing protein</fullName>
    </recommendedName>
</protein>
<organism evidence="8">
    <name type="scientific">Candidozyma auris</name>
    <name type="common">Yeast</name>
    <name type="synonym">Candida auris</name>
    <dbReference type="NCBI Taxonomy" id="498019"/>
    <lineage>
        <taxon>Eukaryota</taxon>
        <taxon>Fungi</taxon>
        <taxon>Dikarya</taxon>
        <taxon>Ascomycota</taxon>
        <taxon>Saccharomycotina</taxon>
        <taxon>Pichiomycetes</taxon>
        <taxon>Metschnikowiaceae</taxon>
        <taxon>Candidozyma</taxon>
    </lineage>
</organism>
<dbReference type="PANTHER" id="PTHR23502">
    <property type="entry name" value="MAJOR FACILITATOR SUPERFAMILY"/>
    <property type="match status" value="1"/>
</dbReference>
<evidence type="ECO:0000256" key="6">
    <source>
        <dbReference type="SAM" id="Phobius"/>
    </source>
</evidence>
<name>A0A8F3AFX7_CANAR</name>
<feature type="compositionally biased region" description="Low complexity" evidence="5">
    <location>
        <begin position="31"/>
        <end position="42"/>
    </location>
</feature>
<dbReference type="InterPro" id="IPR020846">
    <property type="entry name" value="MFS_dom"/>
</dbReference>
<dbReference type="CDD" id="cd17323">
    <property type="entry name" value="MFS_Tpo1_MDR_like"/>
    <property type="match status" value="1"/>
</dbReference>
<keyword evidence="2 6" id="KW-0812">Transmembrane</keyword>
<feature type="transmembrane region" description="Helical" evidence="6">
    <location>
        <begin position="440"/>
        <end position="460"/>
    </location>
</feature>
<dbReference type="EMBL" id="CP076750">
    <property type="protein sequence ID" value="QWW23204.1"/>
    <property type="molecule type" value="Genomic_DNA"/>
</dbReference>
<feature type="transmembrane region" description="Helical" evidence="6">
    <location>
        <begin position="393"/>
        <end position="420"/>
    </location>
</feature>
<dbReference type="Gene3D" id="1.20.1250.20">
    <property type="entry name" value="MFS general substrate transporter like domains"/>
    <property type="match status" value="1"/>
</dbReference>
<evidence type="ECO:0000256" key="3">
    <source>
        <dbReference type="ARBA" id="ARBA00022989"/>
    </source>
</evidence>
<dbReference type="Pfam" id="PF07690">
    <property type="entry name" value="MFS_1"/>
    <property type="match status" value="1"/>
</dbReference>
<feature type="transmembrane region" description="Helical" evidence="6">
    <location>
        <begin position="165"/>
        <end position="182"/>
    </location>
</feature>
<comment type="subcellular location">
    <subcellularLocation>
        <location evidence="1">Membrane</location>
        <topology evidence="1">Multi-pass membrane protein</topology>
    </subcellularLocation>
</comment>
<evidence type="ECO:0000256" key="2">
    <source>
        <dbReference type="ARBA" id="ARBA00022692"/>
    </source>
</evidence>
<dbReference type="PANTHER" id="PTHR23502:SF60">
    <property type="entry name" value="MAJOR FACILITATOR SUPERFAMILY (MFS) PROFILE DOMAIN-CONTAINING PROTEIN-RELATED"/>
    <property type="match status" value="1"/>
</dbReference>
<feature type="compositionally biased region" description="Acidic residues" evidence="5">
    <location>
        <begin position="735"/>
        <end position="747"/>
    </location>
</feature>
<feature type="compositionally biased region" description="Polar residues" evidence="5">
    <location>
        <begin position="21"/>
        <end position="30"/>
    </location>
</feature>
<dbReference type="FunFam" id="1.20.1250.20:FF:000011">
    <property type="entry name" value="MFS multidrug transporter, putative"/>
    <property type="match status" value="1"/>
</dbReference>
<keyword evidence="3 6" id="KW-1133">Transmembrane helix</keyword>
<feature type="transmembrane region" description="Helical" evidence="6">
    <location>
        <begin position="262"/>
        <end position="283"/>
    </location>
</feature>
<dbReference type="GO" id="GO:0016020">
    <property type="term" value="C:membrane"/>
    <property type="evidence" value="ECO:0007669"/>
    <property type="project" value="UniProtKB-SubCell"/>
</dbReference>
<feature type="transmembrane region" description="Helical" evidence="6">
    <location>
        <begin position="506"/>
        <end position="528"/>
    </location>
</feature>
<evidence type="ECO:0000256" key="4">
    <source>
        <dbReference type="ARBA" id="ARBA00023136"/>
    </source>
</evidence>
<dbReference type="InterPro" id="IPR036259">
    <property type="entry name" value="MFS_trans_sf"/>
</dbReference>
<dbReference type="GO" id="GO:0022857">
    <property type="term" value="F:transmembrane transporter activity"/>
    <property type="evidence" value="ECO:0007669"/>
    <property type="project" value="InterPro"/>
</dbReference>
<feature type="region of interest" description="Disordered" evidence="5">
    <location>
        <begin position="724"/>
        <end position="755"/>
    </location>
</feature>
<feature type="transmembrane region" description="Helical" evidence="6">
    <location>
        <begin position="481"/>
        <end position="500"/>
    </location>
</feature>
<feature type="transmembrane region" description="Helical" evidence="6">
    <location>
        <begin position="326"/>
        <end position="344"/>
    </location>
</feature>
<sequence>MNSTSSESLRSVEEPQPLQPSPTNRQQRTGSFSSLRSSLNRFQTSQSAVSRVPTSYSVHEIYGDMDSDEIENQRLENQNEVLRTLSRRVSRMASREQVHFHAADLESQKEQLEKDDGSNYEDLPDTAVPTKDFGGEFTAMDPELVAWDGPDDPEYPRNWSMMRKFYVTGMVSLYSLISPMSSSVLSPAMPAISESINLNNSVVQSLCVSIMVLAWALGPLIIAPMSESDRIGRMPVLNISIWITFVFNLACGFIKTPAQLCVLRFLGGLGGCAPLNVGAGTLADVWSDDQRLVAMAFYSMGPLLGPVIAPVISGFVVQRANWHWCFYYLAIFNFATAVLGTLTFEETYSPKLLRNKAVKLRKSTGNPHLHTIFEVADGETTTSKIVVSVMRPITLLVGHPMVFGLGIFMAFCYGFMYLLIVTFPSVYKGSYGMSVEISGLMYIPLGIGFMVGTLVFTPVNGRIYDRLTKKNNGVPKPEFRLVMLIASGFGIPVSLIWYGWSAQKEVHWIMPAIGSCLFGICIVPVFQNVQTYLIDMNNRFAASSVAAAAVFRSLFGFSFPLFATKMYDKLNYGWGNTMFAFIGLLLGIPFPLFCLKYGESLRMWANAKFDRRQAKRDEKNLRRLQAMKEKEEAKSNMKHAHLKSVKDVNLMHMQPAWYISPPEYANPKKTPNPLLSSMKALIYITLAYIVGSVVAVDFVRPPREAEEPMARFNPGVLGKLRSHFYQTDEPVPGLEPDDSSDDEDFPEEPGTPKYD</sequence>
<evidence type="ECO:0000256" key="1">
    <source>
        <dbReference type="ARBA" id="ARBA00004141"/>
    </source>
</evidence>
<dbReference type="InterPro" id="IPR011701">
    <property type="entry name" value="MFS"/>
</dbReference>
<feature type="compositionally biased region" description="Basic and acidic residues" evidence="5">
    <location>
        <begin position="100"/>
        <end position="117"/>
    </location>
</feature>
<feature type="transmembrane region" description="Helical" evidence="6">
    <location>
        <begin position="680"/>
        <end position="699"/>
    </location>
</feature>
<feature type="transmembrane region" description="Helical" evidence="6">
    <location>
        <begin position="295"/>
        <end position="320"/>
    </location>
</feature>
<feature type="transmembrane region" description="Helical" evidence="6">
    <location>
        <begin position="202"/>
        <end position="223"/>
    </location>
</feature>
<dbReference type="Proteomes" id="UP000825438">
    <property type="component" value="Chromosome II"/>
</dbReference>
<dbReference type="PROSITE" id="PS50850">
    <property type="entry name" value="MFS"/>
    <property type="match status" value="1"/>
</dbReference>
<dbReference type="AlphaFoldDB" id="A0A8F3AFX7"/>
<feature type="transmembrane region" description="Helical" evidence="6">
    <location>
        <begin position="540"/>
        <end position="562"/>
    </location>
</feature>
<feature type="region of interest" description="Disordered" evidence="5">
    <location>
        <begin position="1"/>
        <end position="53"/>
    </location>
</feature>